<dbReference type="PROSITE" id="PS51898">
    <property type="entry name" value="TYR_RECOMBINASE"/>
    <property type="match status" value="1"/>
</dbReference>
<evidence type="ECO:0000256" key="2">
    <source>
        <dbReference type="ARBA" id="ARBA00023172"/>
    </source>
</evidence>
<dbReference type="RefSeq" id="WP_203790967.1">
    <property type="nucleotide sequence ID" value="NZ_BOMV01000116.1"/>
</dbReference>
<dbReference type="InterPro" id="IPR050090">
    <property type="entry name" value="Tyrosine_recombinase_XerCD"/>
</dbReference>
<dbReference type="Gene3D" id="1.10.150.130">
    <property type="match status" value="1"/>
</dbReference>
<feature type="domain" description="Tyr recombinase" evidence="4">
    <location>
        <begin position="147"/>
        <end position="330"/>
    </location>
</feature>
<dbReference type="GO" id="GO:0015074">
    <property type="term" value="P:DNA integration"/>
    <property type="evidence" value="ECO:0007669"/>
    <property type="project" value="InterPro"/>
</dbReference>
<keyword evidence="1 3" id="KW-0238">DNA-binding</keyword>
<dbReference type="GO" id="GO:0003677">
    <property type="term" value="F:DNA binding"/>
    <property type="evidence" value="ECO:0007669"/>
    <property type="project" value="UniProtKB-UniRule"/>
</dbReference>
<dbReference type="Pfam" id="PF00589">
    <property type="entry name" value="Phage_integrase"/>
    <property type="match status" value="1"/>
</dbReference>
<evidence type="ECO:0000256" key="1">
    <source>
        <dbReference type="ARBA" id="ARBA00023125"/>
    </source>
</evidence>
<protein>
    <recommendedName>
        <fullName evidence="8">Integrase</fullName>
    </recommendedName>
</protein>
<dbReference type="CDD" id="cd00397">
    <property type="entry name" value="DNA_BRE_C"/>
    <property type="match status" value="1"/>
</dbReference>
<sequence length="346" mass="38788">MNPELPANARIAAVTALLRELGLTPEQLLQTEHASATSIPTFNEYIPRVTAAVGPGTRRAYDTYWRRVIERWGDRRIDEPTPLEIKQLAEDIRRTVVKRRNARGGRTAVQHLISALRCLYRHAVADRLITEADNPAARVAKPRRQPSTRRAIPAPRLAEIIEVAGSTGDDSDLDLLILRLHVETACRRGGALAARRADLDREQCLLRLHEKGETIRWQPISPTLATALANHYEQRGGNQVQGPLLRYRNGRPITRRRYDYLWQRLGRYLPWVATQQVSTHWLRHTTLTWVERHFGYAVARAYAGHASTSDAAATTTYIKADIEEVASALSALTGEPHPLAASPPAS</sequence>
<gene>
    <name evidence="6" type="ORF">Ari01nite_94400</name>
</gene>
<dbReference type="GO" id="GO:0006310">
    <property type="term" value="P:DNA recombination"/>
    <property type="evidence" value="ECO:0007669"/>
    <property type="project" value="UniProtKB-KW"/>
</dbReference>
<dbReference type="AlphaFoldDB" id="A0A919N1P2"/>
<keyword evidence="2" id="KW-0233">DNA recombination</keyword>
<dbReference type="EMBL" id="BOMV01000116">
    <property type="protein sequence ID" value="GIF01976.1"/>
    <property type="molecule type" value="Genomic_DNA"/>
</dbReference>
<proteinExistence type="predicted"/>
<dbReference type="InterPro" id="IPR044068">
    <property type="entry name" value="CB"/>
</dbReference>
<feature type="domain" description="Core-binding (CB)" evidence="5">
    <location>
        <begin position="40"/>
        <end position="124"/>
    </location>
</feature>
<dbReference type="SUPFAM" id="SSF56349">
    <property type="entry name" value="DNA breaking-rejoining enzymes"/>
    <property type="match status" value="1"/>
</dbReference>
<evidence type="ECO:0000259" key="4">
    <source>
        <dbReference type="PROSITE" id="PS51898"/>
    </source>
</evidence>
<evidence type="ECO:0008006" key="8">
    <source>
        <dbReference type="Google" id="ProtNLM"/>
    </source>
</evidence>
<dbReference type="InterPro" id="IPR011010">
    <property type="entry name" value="DNA_brk_join_enz"/>
</dbReference>
<dbReference type="PROSITE" id="PS51900">
    <property type="entry name" value="CB"/>
    <property type="match status" value="1"/>
</dbReference>
<evidence type="ECO:0000313" key="7">
    <source>
        <dbReference type="Proteomes" id="UP000636960"/>
    </source>
</evidence>
<evidence type="ECO:0000259" key="5">
    <source>
        <dbReference type="PROSITE" id="PS51900"/>
    </source>
</evidence>
<dbReference type="Gene3D" id="1.10.443.10">
    <property type="entry name" value="Intergrase catalytic core"/>
    <property type="match status" value="1"/>
</dbReference>
<reference evidence="6" key="1">
    <citation type="submission" date="2021-01" db="EMBL/GenBank/DDBJ databases">
        <title>Whole genome shotgun sequence of Actinoplanes rishiriensis NBRC 108556.</title>
        <authorList>
            <person name="Komaki H."/>
            <person name="Tamura T."/>
        </authorList>
    </citation>
    <scope>NUCLEOTIDE SEQUENCE</scope>
    <source>
        <strain evidence="6">NBRC 108556</strain>
    </source>
</reference>
<dbReference type="InterPro" id="IPR013762">
    <property type="entry name" value="Integrase-like_cat_sf"/>
</dbReference>
<dbReference type="InterPro" id="IPR002104">
    <property type="entry name" value="Integrase_catalytic"/>
</dbReference>
<dbReference type="Proteomes" id="UP000636960">
    <property type="component" value="Unassembled WGS sequence"/>
</dbReference>
<evidence type="ECO:0000256" key="3">
    <source>
        <dbReference type="PROSITE-ProRule" id="PRU01248"/>
    </source>
</evidence>
<accession>A0A919N1P2</accession>
<comment type="caution">
    <text evidence="6">The sequence shown here is derived from an EMBL/GenBank/DDBJ whole genome shotgun (WGS) entry which is preliminary data.</text>
</comment>
<keyword evidence="7" id="KW-1185">Reference proteome</keyword>
<dbReference type="InterPro" id="IPR010998">
    <property type="entry name" value="Integrase_recombinase_N"/>
</dbReference>
<evidence type="ECO:0000313" key="6">
    <source>
        <dbReference type="EMBL" id="GIF01976.1"/>
    </source>
</evidence>
<dbReference type="PANTHER" id="PTHR30349">
    <property type="entry name" value="PHAGE INTEGRASE-RELATED"/>
    <property type="match status" value="1"/>
</dbReference>
<organism evidence="6 7">
    <name type="scientific">Paractinoplanes rishiriensis</name>
    <dbReference type="NCBI Taxonomy" id="1050105"/>
    <lineage>
        <taxon>Bacteria</taxon>
        <taxon>Bacillati</taxon>
        <taxon>Actinomycetota</taxon>
        <taxon>Actinomycetes</taxon>
        <taxon>Micromonosporales</taxon>
        <taxon>Micromonosporaceae</taxon>
        <taxon>Paractinoplanes</taxon>
    </lineage>
</organism>
<name>A0A919N1P2_9ACTN</name>